<evidence type="ECO:0000313" key="3">
    <source>
        <dbReference type="EMBL" id="CAJ1965677.1"/>
    </source>
</evidence>
<gene>
    <name evidence="3" type="ORF">CYCCA115_LOCUS21270</name>
</gene>
<keyword evidence="1" id="KW-0812">Transmembrane</keyword>
<sequence length="640" mass="68106">MNAQSWICCLIVAFFNLTVVTGNACDDKLNELTTNGSSSILSEACTAPDGTSSCPLGCREKLQELLTACDNQVFDFSLLVETIKCDDFNVCQTVTDDVYGAYSYLCPDDGSTSECRQPCVDILNALESACLEPDGYIPPEYFLDTQFGHPACKQIAFDKAIERSRGCGDWAEIQSVGFGNLCTDQCTSSCVAVIDNMFDQCDTLPGFVVENLVPLYNADCQAAFIANDITREIDNLGSYNCAEMVEFYGKASQYLCTAETLSLTVVGNNGLPQSAFPLGLCQGDCDDDSDCEHGLICFQRDSNVAVPGCSGGLDDASLSDYCIRPSSSPAVPLNLVGNNGIPASAFPLGLCQGDCDDDSNCEPGLVCFQRDSNVAVPGCSGGLDDASLSDYCIRPSSSPAVPLNVVGNNGIPASSFPLGLCQGDCDDDSNCEPGLVCFQRDSNVAVPGCSGGLDDSSLTDYCIRPSSFPVSTGDSVATCDPLCLNVLNALERACLQPDGYIAPEYFLDSKFGNPTCQEVAFSKAIQRSNGCGAWTEIQSVGFRELCSEECTENCVTVIENMFDQCETVPSFVVGLYPGYNADCRRTFECLDNPASCTRKLSISSTTAELNDSSSALPGLSFAMMLTVLVEACILLSIIID</sequence>
<evidence type="ECO:0000313" key="4">
    <source>
        <dbReference type="Proteomes" id="UP001295423"/>
    </source>
</evidence>
<keyword evidence="2" id="KW-0732">Signal</keyword>
<protein>
    <recommendedName>
        <fullName evidence="5">Subtilisin</fullName>
    </recommendedName>
</protein>
<evidence type="ECO:0000256" key="2">
    <source>
        <dbReference type="SAM" id="SignalP"/>
    </source>
</evidence>
<name>A0AAD2G7Q6_9STRA</name>
<feature type="signal peptide" evidence="2">
    <location>
        <begin position="1"/>
        <end position="22"/>
    </location>
</feature>
<keyword evidence="4" id="KW-1185">Reference proteome</keyword>
<keyword evidence="1" id="KW-0472">Membrane</keyword>
<reference evidence="3" key="1">
    <citation type="submission" date="2023-08" db="EMBL/GenBank/DDBJ databases">
        <authorList>
            <person name="Audoor S."/>
            <person name="Bilcke G."/>
        </authorList>
    </citation>
    <scope>NUCLEOTIDE SEQUENCE</scope>
</reference>
<evidence type="ECO:0008006" key="5">
    <source>
        <dbReference type="Google" id="ProtNLM"/>
    </source>
</evidence>
<comment type="caution">
    <text evidence="3">The sequence shown here is derived from an EMBL/GenBank/DDBJ whole genome shotgun (WGS) entry which is preliminary data.</text>
</comment>
<feature type="chain" id="PRO_5042214958" description="Subtilisin" evidence="2">
    <location>
        <begin position="23"/>
        <end position="640"/>
    </location>
</feature>
<keyword evidence="1" id="KW-1133">Transmembrane helix</keyword>
<dbReference type="AlphaFoldDB" id="A0AAD2G7Q6"/>
<proteinExistence type="predicted"/>
<organism evidence="3 4">
    <name type="scientific">Cylindrotheca closterium</name>
    <dbReference type="NCBI Taxonomy" id="2856"/>
    <lineage>
        <taxon>Eukaryota</taxon>
        <taxon>Sar</taxon>
        <taxon>Stramenopiles</taxon>
        <taxon>Ochrophyta</taxon>
        <taxon>Bacillariophyta</taxon>
        <taxon>Bacillariophyceae</taxon>
        <taxon>Bacillariophycidae</taxon>
        <taxon>Bacillariales</taxon>
        <taxon>Bacillariaceae</taxon>
        <taxon>Cylindrotheca</taxon>
    </lineage>
</organism>
<accession>A0AAD2G7Q6</accession>
<feature type="transmembrane region" description="Helical" evidence="1">
    <location>
        <begin position="619"/>
        <end position="639"/>
    </location>
</feature>
<evidence type="ECO:0000256" key="1">
    <source>
        <dbReference type="SAM" id="Phobius"/>
    </source>
</evidence>
<dbReference type="EMBL" id="CAKOGP040002214">
    <property type="protein sequence ID" value="CAJ1965677.1"/>
    <property type="molecule type" value="Genomic_DNA"/>
</dbReference>
<dbReference type="Proteomes" id="UP001295423">
    <property type="component" value="Unassembled WGS sequence"/>
</dbReference>